<comment type="caution">
    <text evidence="4">The sequence shown here is derived from an EMBL/GenBank/DDBJ whole genome shotgun (WGS) entry which is preliminary data.</text>
</comment>
<dbReference type="GO" id="GO:0015935">
    <property type="term" value="C:small ribosomal subunit"/>
    <property type="evidence" value="ECO:0007669"/>
    <property type="project" value="TreeGrafter"/>
</dbReference>
<dbReference type="PANTHER" id="PTHR12919">
    <property type="entry name" value="30S RIBOSOMAL PROTEIN S16"/>
    <property type="match status" value="1"/>
</dbReference>
<dbReference type="EMBL" id="PEZH01000006">
    <property type="protein sequence ID" value="PIS15375.1"/>
    <property type="molecule type" value="Genomic_DNA"/>
</dbReference>
<protein>
    <recommendedName>
        <fullName evidence="3">Small ribosomal subunit protein bS16</fullName>
    </recommendedName>
</protein>
<dbReference type="GO" id="GO:0006412">
    <property type="term" value="P:translation"/>
    <property type="evidence" value="ECO:0007669"/>
    <property type="project" value="UniProtKB-UniRule"/>
</dbReference>
<dbReference type="AlphaFoldDB" id="A0A2H0WRY3"/>
<accession>A0A2H0WRY3</accession>
<dbReference type="InterPro" id="IPR023803">
    <property type="entry name" value="Ribosomal_bS16_dom_sf"/>
</dbReference>
<dbReference type="HAMAP" id="MF_00385">
    <property type="entry name" value="Ribosomal_bS16"/>
    <property type="match status" value="1"/>
</dbReference>
<keyword evidence="2 3" id="KW-0687">Ribonucleoprotein</keyword>
<dbReference type="Proteomes" id="UP000231282">
    <property type="component" value="Unassembled WGS sequence"/>
</dbReference>
<dbReference type="Pfam" id="PF00886">
    <property type="entry name" value="Ribosomal_S16"/>
    <property type="match status" value="1"/>
</dbReference>
<evidence type="ECO:0000256" key="2">
    <source>
        <dbReference type="ARBA" id="ARBA00023274"/>
    </source>
</evidence>
<name>A0A2H0WRY3_9BACT</name>
<dbReference type="InterPro" id="IPR000307">
    <property type="entry name" value="Ribosomal_bS16"/>
</dbReference>
<evidence type="ECO:0000313" key="5">
    <source>
        <dbReference type="Proteomes" id="UP000231282"/>
    </source>
</evidence>
<evidence type="ECO:0000256" key="3">
    <source>
        <dbReference type="HAMAP-Rule" id="MF_00385"/>
    </source>
</evidence>
<evidence type="ECO:0000256" key="1">
    <source>
        <dbReference type="ARBA" id="ARBA00022980"/>
    </source>
</evidence>
<dbReference type="SUPFAM" id="SSF54565">
    <property type="entry name" value="Ribosomal protein S16"/>
    <property type="match status" value="1"/>
</dbReference>
<comment type="similarity">
    <text evidence="3">Belongs to the bacterial ribosomal protein bS16 family.</text>
</comment>
<dbReference type="NCBIfam" id="TIGR00002">
    <property type="entry name" value="S16"/>
    <property type="match status" value="1"/>
</dbReference>
<gene>
    <name evidence="3" type="primary">rpsP</name>
    <name evidence="4" type="ORF">COT63_00230</name>
</gene>
<organism evidence="4 5">
    <name type="scientific">Candidatus Shapirobacteria bacterium CG09_land_8_20_14_0_10_38_17</name>
    <dbReference type="NCBI Taxonomy" id="1974884"/>
    <lineage>
        <taxon>Bacteria</taxon>
        <taxon>Candidatus Shapironibacteriota</taxon>
    </lineage>
</organism>
<keyword evidence="1 3" id="KW-0689">Ribosomal protein</keyword>
<evidence type="ECO:0000313" key="4">
    <source>
        <dbReference type="EMBL" id="PIS15375.1"/>
    </source>
</evidence>
<sequence length="78" mass="9182">MLKIRLSQVGKKNHHAYRVVIAEARSKRDGKTIDRIGYYNPRLQPPELKIKKDRLNYWLNHGAQMSDQVRKLIKTALI</sequence>
<dbReference type="PANTHER" id="PTHR12919:SF20">
    <property type="entry name" value="SMALL RIBOSOMAL SUBUNIT PROTEIN BS16M"/>
    <property type="match status" value="1"/>
</dbReference>
<dbReference type="GO" id="GO:0005737">
    <property type="term" value="C:cytoplasm"/>
    <property type="evidence" value="ECO:0007669"/>
    <property type="project" value="UniProtKB-ARBA"/>
</dbReference>
<dbReference type="GO" id="GO:0003735">
    <property type="term" value="F:structural constituent of ribosome"/>
    <property type="evidence" value="ECO:0007669"/>
    <property type="project" value="InterPro"/>
</dbReference>
<reference evidence="5" key="1">
    <citation type="submission" date="2017-09" db="EMBL/GenBank/DDBJ databases">
        <title>Depth-based differentiation of microbial function through sediment-hosted aquifers and enrichment of novel symbionts in the deep terrestrial subsurface.</title>
        <authorList>
            <person name="Probst A.J."/>
            <person name="Ladd B."/>
            <person name="Jarett J.K."/>
            <person name="Geller-Mcgrath D.E."/>
            <person name="Sieber C.M.K."/>
            <person name="Emerson J.B."/>
            <person name="Anantharaman K."/>
            <person name="Thomas B.C."/>
            <person name="Malmstrom R."/>
            <person name="Stieglmeier M."/>
            <person name="Klingl A."/>
            <person name="Woyke T."/>
            <person name="Ryan C.M."/>
            <person name="Banfield J.F."/>
        </authorList>
    </citation>
    <scope>NUCLEOTIDE SEQUENCE [LARGE SCALE GENOMIC DNA]</scope>
</reference>
<dbReference type="Gene3D" id="3.30.1320.10">
    <property type="match status" value="1"/>
</dbReference>
<proteinExistence type="inferred from homology"/>